<evidence type="ECO:0000256" key="5">
    <source>
        <dbReference type="ARBA" id="ARBA00023136"/>
    </source>
</evidence>
<dbReference type="NCBIfam" id="TIGR03718">
    <property type="entry name" value="R_switched_Alx"/>
    <property type="match status" value="1"/>
</dbReference>
<organism evidence="8 9">
    <name type="scientific">Stackebrandtia nassauensis (strain DSM 44728 / CIP 108903 / NRRL B-16338 / NBRC 102104 / LLR-40K-21)</name>
    <dbReference type="NCBI Taxonomy" id="446470"/>
    <lineage>
        <taxon>Bacteria</taxon>
        <taxon>Bacillati</taxon>
        <taxon>Actinomycetota</taxon>
        <taxon>Actinomycetes</taxon>
        <taxon>Glycomycetales</taxon>
        <taxon>Glycomycetaceae</taxon>
        <taxon>Stackebrandtia</taxon>
    </lineage>
</organism>
<feature type="transmembrane region" description="Helical" evidence="7">
    <location>
        <begin position="190"/>
        <end position="210"/>
    </location>
</feature>
<dbReference type="Pfam" id="PF03741">
    <property type="entry name" value="TerC"/>
    <property type="match status" value="1"/>
</dbReference>
<feature type="transmembrane region" description="Helical" evidence="7">
    <location>
        <begin position="6"/>
        <end position="26"/>
    </location>
</feature>
<keyword evidence="5 7" id="KW-0472">Membrane</keyword>
<feature type="transmembrane region" description="Helical" evidence="7">
    <location>
        <begin position="103"/>
        <end position="123"/>
    </location>
</feature>
<evidence type="ECO:0000256" key="6">
    <source>
        <dbReference type="SAM" id="MobiDB-lite"/>
    </source>
</evidence>
<evidence type="ECO:0000256" key="3">
    <source>
        <dbReference type="ARBA" id="ARBA00022692"/>
    </source>
</evidence>
<keyword evidence="3 7" id="KW-0812">Transmembrane</keyword>
<reference evidence="8 9" key="1">
    <citation type="journal article" date="2009" name="Stand. Genomic Sci.">
        <title>Complete genome sequence of Stackebrandtia nassauensis type strain (LLR-40K-21).</title>
        <authorList>
            <person name="Munk C."/>
            <person name="Lapidus A."/>
            <person name="Copeland A."/>
            <person name="Jando M."/>
            <person name="Mayilraj S."/>
            <person name="Glavina Del Rio T."/>
            <person name="Nolan M."/>
            <person name="Chen F."/>
            <person name="Lucas S."/>
            <person name="Tice H."/>
            <person name="Cheng J.F."/>
            <person name="Han C."/>
            <person name="Detter J.C."/>
            <person name="Bruce D."/>
            <person name="Goodwin L."/>
            <person name="Chain P."/>
            <person name="Pitluck S."/>
            <person name="Goker M."/>
            <person name="Ovchinikova G."/>
            <person name="Pati A."/>
            <person name="Ivanova N."/>
            <person name="Mavromatis K."/>
            <person name="Chen A."/>
            <person name="Palaniappan K."/>
            <person name="Land M."/>
            <person name="Hauser L."/>
            <person name="Chang Y.J."/>
            <person name="Jeffries C.D."/>
            <person name="Bristow J."/>
            <person name="Eisen J.A."/>
            <person name="Markowitz V."/>
            <person name="Hugenholtz P."/>
            <person name="Kyrpides N.C."/>
            <person name="Klenk H.P."/>
        </authorList>
    </citation>
    <scope>NUCLEOTIDE SEQUENCE [LARGE SCALE GENOMIC DNA]</scope>
    <source>
        <strain evidence="9">DSM 44728 / CIP 108903 / NRRL B-16338 / NBRC 102104 / LLR-40K-21</strain>
    </source>
</reference>
<name>D3PXT7_STANL</name>
<comment type="subcellular location">
    <subcellularLocation>
        <location evidence="1">Membrane</location>
        <topology evidence="1">Multi-pass membrane protein</topology>
    </subcellularLocation>
</comment>
<protein>
    <submittedName>
        <fullName evidence="8">Integral membrane protein TerC</fullName>
    </submittedName>
</protein>
<dbReference type="Proteomes" id="UP000000844">
    <property type="component" value="Chromosome"/>
</dbReference>
<dbReference type="PANTHER" id="PTHR30238">
    <property type="entry name" value="MEMBRANE BOUND PREDICTED REDOX MODULATOR"/>
    <property type="match status" value="1"/>
</dbReference>
<evidence type="ECO:0000256" key="7">
    <source>
        <dbReference type="SAM" id="Phobius"/>
    </source>
</evidence>
<dbReference type="EMBL" id="CP001778">
    <property type="protein sequence ID" value="ADD43417.1"/>
    <property type="molecule type" value="Genomic_DNA"/>
</dbReference>
<dbReference type="InterPro" id="IPR022369">
    <property type="entry name" value="Integral_membrane_TerC_rswitch"/>
</dbReference>
<evidence type="ECO:0000256" key="2">
    <source>
        <dbReference type="ARBA" id="ARBA00007511"/>
    </source>
</evidence>
<dbReference type="eggNOG" id="COG0861">
    <property type="taxonomic scope" value="Bacteria"/>
</dbReference>
<feature type="transmembrane region" description="Helical" evidence="7">
    <location>
        <begin position="129"/>
        <end position="148"/>
    </location>
</feature>
<feature type="transmembrane region" description="Helical" evidence="7">
    <location>
        <begin position="294"/>
        <end position="317"/>
    </location>
</feature>
<feature type="transmembrane region" description="Helical" evidence="7">
    <location>
        <begin position="79"/>
        <end position="96"/>
    </location>
</feature>
<dbReference type="InterPro" id="IPR005496">
    <property type="entry name" value="Integral_membrane_TerC"/>
</dbReference>
<sequence length="399" mass="43085">MTVPFWVWALTIVGVLVILTVDLAIIGRRPHEPSTKEATLWVAFYLGLAAAFGAGVWLFSEPRYGGEFFAGWITEYSMSVDNLFVFILIMSSFAVPRKYQQKVLMIGIIMALILRAVFIGIGAGLVNQFVWVFFIFGAFLIFTAIQLLRGDDNDDENYENAVIRWTRRVVPVSKDYDGAKITTKVNGRRVATPMLIVMVAIGSADLLFAVDSIPATFGLTKEAFLVFTVNVFALMGLRQLYFLLGGLLQRLVYLNYGLAAILGFIGVKLVFHALHDNDVPFINGGKPVPGIPDINTWVSLGVIVGILVVATVASLIASRGKELPAPGKPEAGSETEGGSETAQGQVEPGSGEAHPKEGTSHPGGGKAHPATVHHLRLSKPLNVKAPGERPGPFVVGVTR</sequence>
<dbReference type="AlphaFoldDB" id="D3PXT7"/>
<comment type="similarity">
    <text evidence="2">Belongs to the TerC family.</text>
</comment>
<evidence type="ECO:0000256" key="1">
    <source>
        <dbReference type="ARBA" id="ARBA00004141"/>
    </source>
</evidence>
<dbReference type="PANTHER" id="PTHR30238:SF0">
    <property type="entry name" value="THYLAKOID MEMBRANE PROTEIN TERC, CHLOROPLASTIC"/>
    <property type="match status" value="1"/>
</dbReference>
<feature type="transmembrane region" description="Helical" evidence="7">
    <location>
        <begin position="222"/>
        <end position="241"/>
    </location>
</feature>
<evidence type="ECO:0000313" key="8">
    <source>
        <dbReference type="EMBL" id="ADD43417.1"/>
    </source>
</evidence>
<keyword evidence="4 7" id="KW-1133">Transmembrane helix</keyword>
<dbReference type="KEGG" id="sna:Snas_3760"/>
<keyword evidence="9" id="KW-1185">Reference proteome</keyword>
<gene>
    <name evidence="8" type="ordered locus">Snas_3760</name>
</gene>
<evidence type="ECO:0000313" key="9">
    <source>
        <dbReference type="Proteomes" id="UP000000844"/>
    </source>
</evidence>
<dbReference type="OrthoDB" id="5242957at2"/>
<dbReference type="HOGENOM" id="CLU_045644_0_1_11"/>
<dbReference type="GO" id="GO:0016020">
    <property type="term" value="C:membrane"/>
    <property type="evidence" value="ECO:0007669"/>
    <property type="project" value="UniProtKB-SubCell"/>
</dbReference>
<feature type="region of interest" description="Disordered" evidence="6">
    <location>
        <begin position="321"/>
        <end position="399"/>
    </location>
</feature>
<feature type="transmembrane region" description="Helical" evidence="7">
    <location>
        <begin position="253"/>
        <end position="274"/>
    </location>
</feature>
<proteinExistence type="inferred from homology"/>
<evidence type="ECO:0000256" key="4">
    <source>
        <dbReference type="ARBA" id="ARBA00022989"/>
    </source>
</evidence>
<accession>D3PXT7</accession>
<feature type="compositionally biased region" description="Low complexity" evidence="6">
    <location>
        <begin position="330"/>
        <end position="345"/>
    </location>
</feature>
<feature type="transmembrane region" description="Helical" evidence="7">
    <location>
        <begin position="38"/>
        <end position="59"/>
    </location>
</feature>